<dbReference type="Pfam" id="PF14322">
    <property type="entry name" value="SusD-like_3"/>
    <property type="match status" value="1"/>
</dbReference>
<comment type="similarity">
    <text evidence="2">Belongs to the SusD family.</text>
</comment>
<evidence type="ECO:0000256" key="4">
    <source>
        <dbReference type="ARBA" id="ARBA00023136"/>
    </source>
</evidence>
<dbReference type="InterPro" id="IPR011990">
    <property type="entry name" value="TPR-like_helical_dom_sf"/>
</dbReference>
<dbReference type="InterPro" id="IPR033985">
    <property type="entry name" value="SusD-like_N"/>
</dbReference>
<keyword evidence="4" id="KW-0472">Membrane</keyword>
<dbReference type="Gene3D" id="1.25.40.390">
    <property type="match status" value="1"/>
</dbReference>
<dbReference type="RefSeq" id="WP_167267061.1">
    <property type="nucleotide sequence ID" value="NZ_JAASQJ010000001.1"/>
</dbReference>
<comment type="caution">
    <text evidence="9">The sequence shown here is derived from an EMBL/GenBank/DDBJ whole genome shotgun (WGS) entry which is preliminary data.</text>
</comment>
<keyword evidence="3 6" id="KW-0732">Signal</keyword>
<comment type="subcellular location">
    <subcellularLocation>
        <location evidence="1">Cell outer membrane</location>
    </subcellularLocation>
</comment>
<evidence type="ECO:0000256" key="5">
    <source>
        <dbReference type="ARBA" id="ARBA00023237"/>
    </source>
</evidence>
<reference evidence="9 10" key="1">
    <citation type="submission" date="2020-03" db="EMBL/GenBank/DDBJ databases">
        <title>Genomic Encyclopedia of Type Strains, Phase IV (KMG-IV): sequencing the most valuable type-strain genomes for metagenomic binning, comparative biology and taxonomic classification.</title>
        <authorList>
            <person name="Goeker M."/>
        </authorList>
    </citation>
    <scope>NUCLEOTIDE SEQUENCE [LARGE SCALE GENOMIC DNA]</scope>
    <source>
        <strain evidence="9 10">DSM 102865</strain>
    </source>
</reference>
<evidence type="ECO:0000256" key="3">
    <source>
        <dbReference type="ARBA" id="ARBA00022729"/>
    </source>
</evidence>
<evidence type="ECO:0000259" key="8">
    <source>
        <dbReference type="Pfam" id="PF14322"/>
    </source>
</evidence>
<feature type="chain" id="PRO_5045696475" description="RagB/SusD family nutrient uptake outer membrane protein" evidence="6">
    <location>
        <begin position="31"/>
        <end position="497"/>
    </location>
</feature>
<feature type="domain" description="RagB/SusD" evidence="7">
    <location>
        <begin position="273"/>
        <end position="497"/>
    </location>
</feature>
<feature type="signal peptide" evidence="6">
    <location>
        <begin position="1"/>
        <end position="30"/>
    </location>
</feature>
<accession>A0ABX0UEJ9</accession>
<evidence type="ECO:0000256" key="6">
    <source>
        <dbReference type="SAM" id="SignalP"/>
    </source>
</evidence>
<organism evidence="9 10">
    <name type="scientific">Dyadobacter arcticus</name>
    <dbReference type="NCBI Taxonomy" id="1078754"/>
    <lineage>
        <taxon>Bacteria</taxon>
        <taxon>Pseudomonadati</taxon>
        <taxon>Bacteroidota</taxon>
        <taxon>Cytophagia</taxon>
        <taxon>Cytophagales</taxon>
        <taxon>Spirosomataceae</taxon>
        <taxon>Dyadobacter</taxon>
    </lineage>
</organism>
<dbReference type="SUPFAM" id="SSF48452">
    <property type="entry name" value="TPR-like"/>
    <property type="match status" value="1"/>
</dbReference>
<dbReference type="EMBL" id="JAASQJ010000001">
    <property type="protein sequence ID" value="NIJ51423.1"/>
    <property type="molecule type" value="Genomic_DNA"/>
</dbReference>
<evidence type="ECO:0008006" key="11">
    <source>
        <dbReference type="Google" id="ProtNLM"/>
    </source>
</evidence>
<dbReference type="CDD" id="cd08977">
    <property type="entry name" value="SusD"/>
    <property type="match status" value="1"/>
</dbReference>
<evidence type="ECO:0000259" key="7">
    <source>
        <dbReference type="Pfam" id="PF07980"/>
    </source>
</evidence>
<dbReference type="Proteomes" id="UP001179181">
    <property type="component" value="Unassembled WGS sequence"/>
</dbReference>
<feature type="domain" description="SusD-like N-terminal" evidence="8">
    <location>
        <begin position="33"/>
        <end position="231"/>
    </location>
</feature>
<sequence length="497" mass="54355">MKNLMFKNSLKRTGLYLSLIGLLMIPSACDQGFLDTDPQGKQAGTVFWQSGEDATKAVNAMYANLRGWNNTAFAPIAIESVGSDDAEKGSTPSDATFFNDYDNFSVGSGDGQLGGFWSGQYQNINYANQVIDNIPAISMDETLKARYLAEAKFIRAYSYFRLVRAFGDVPLRLTLPKDATEYNIPRNPKAEVYAAIEKDLTDAAAVLPLSYGAADRGRITKGAASSLLAKVSMYQQKWQQVFDLTTQVITSGQYSLFPNYEALFRVANENSVESIFEIQNELIPSNADASNSQYSQVQGVRGVTGGGWGFNTPTKTLADSYEAGDPRRDATIIFRGETTPAGDAIAAIGDNPMYNQKSYVPFGLYTTGFNEGSQQNVRVIRYADVLLMNAEAANELGNTAQALASLELVRARARGASKTILPKVIATDKAALRTAIWNERHVELAMENDRYFDVIRQGRGAEVFGPKGWKAGKNEVWPLPQNELDLSAGVLVQNPGY</sequence>
<gene>
    <name evidence="9" type="ORF">FHS68_000579</name>
</gene>
<evidence type="ECO:0000313" key="10">
    <source>
        <dbReference type="Proteomes" id="UP001179181"/>
    </source>
</evidence>
<evidence type="ECO:0000256" key="2">
    <source>
        <dbReference type="ARBA" id="ARBA00006275"/>
    </source>
</evidence>
<protein>
    <recommendedName>
        <fullName evidence="11">RagB/SusD family nutrient uptake outer membrane protein</fullName>
    </recommendedName>
</protein>
<dbReference type="InterPro" id="IPR012944">
    <property type="entry name" value="SusD_RagB_dom"/>
</dbReference>
<keyword evidence="10" id="KW-1185">Reference proteome</keyword>
<evidence type="ECO:0000313" key="9">
    <source>
        <dbReference type="EMBL" id="NIJ51423.1"/>
    </source>
</evidence>
<dbReference type="Pfam" id="PF07980">
    <property type="entry name" value="SusD_RagB"/>
    <property type="match status" value="1"/>
</dbReference>
<evidence type="ECO:0000256" key="1">
    <source>
        <dbReference type="ARBA" id="ARBA00004442"/>
    </source>
</evidence>
<keyword evidence="5" id="KW-0998">Cell outer membrane</keyword>
<proteinExistence type="inferred from homology"/>
<name>A0ABX0UEJ9_9BACT</name>